<evidence type="ECO:0000313" key="2">
    <source>
        <dbReference type="Proteomes" id="UP001589854"/>
    </source>
</evidence>
<keyword evidence="2" id="KW-1185">Reference proteome</keyword>
<dbReference type="InterPro" id="IPR048813">
    <property type="entry name" value="GP7-like"/>
</dbReference>
<proteinExistence type="predicted"/>
<dbReference type="Proteomes" id="UP001589854">
    <property type="component" value="Unassembled WGS sequence"/>
</dbReference>
<reference evidence="1 2" key="1">
    <citation type="submission" date="2024-09" db="EMBL/GenBank/DDBJ databases">
        <authorList>
            <person name="Sun Q."/>
            <person name="Mori K."/>
        </authorList>
    </citation>
    <scope>NUCLEOTIDE SEQUENCE [LARGE SCALE GENOMIC DNA]</scope>
    <source>
        <strain evidence="1 2">CCM 7228</strain>
    </source>
</reference>
<accession>A0ABV6GDU8</accession>
<dbReference type="NCBIfam" id="NF045672">
    <property type="entry name" value="MCP_gp7_epsi_15"/>
    <property type="match status" value="1"/>
</dbReference>
<sequence length="327" mass="34727">MPITLAQAKVGMADHVDQMVIDEFRRSSLLLDALTFDNAVSPGTGGSTLTYGYTRLKTPSTAGFRAINSEYTANEADRENKTVDLKIFGGTFKIDRVIQDTSGQINEMNFQLQQKIIGASNLFHHTVINGDSAVDTNAFDGLDKALTGSTTELNAAAVIDLSNEAGLDSNKFKFLDELDAFLAELDGRPAMLMGNSKLITKIKSVARRAGYLTSSEDGFGRTVSGYDGIPLVDLGYFVSGGTTTVPVVPIESRTVGTAQTGLTDLFAVGLGMDGFHGVSPTGNSVIRTFLPDFNAPGAVKTGEVEMVAAVALKATRKAGVLRNIKVQ</sequence>
<evidence type="ECO:0000313" key="1">
    <source>
        <dbReference type="EMBL" id="MFC0271122.1"/>
    </source>
</evidence>
<organism evidence="1 2">
    <name type="scientific">Metabacillus herbersteinensis</name>
    <dbReference type="NCBI Taxonomy" id="283816"/>
    <lineage>
        <taxon>Bacteria</taxon>
        <taxon>Bacillati</taxon>
        <taxon>Bacillota</taxon>
        <taxon>Bacilli</taxon>
        <taxon>Bacillales</taxon>
        <taxon>Bacillaceae</taxon>
        <taxon>Metabacillus</taxon>
    </lineage>
</organism>
<gene>
    <name evidence="1" type="ORF">ACFFIX_06610</name>
</gene>
<dbReference type="RefSeq" id="WP_378931825.1">
    <property type="nucleotide sequence ID" value="NZ_JBHLVO010000003.1"/>
</dbReference>
<name>A0ABV6GDU8_9BACI</name>
<comment type="caution">
    <text evidence="1">The sequence shown here is derived from an EMBL/GenBank/DDBJ whole genome shotgun (WGS) entry which is preliminary data.</text>
</comment>
<protein>
    <submittedName>
        <fullName evidence="1">Major capsid protein</fullName>
    </submittedName>
</protein>
<dbReference type="EMBL" id="JBHLVO010000003">
    <property type="protein sequence ID" value="MFC0271122.1"/>
    <property type="molecule type" value="Genomic_DNA"/>
</dbReference>